<evidence type="ECO:0000256" key="3">
    <source>
        <dbReference type="RuleBase" id="RU362026"/>
    </source>
</evidence>
<dbReference type="Pfam" id="PF01555">
    <property type="entry name" value="N6_N4_Mtase"/>
    <property type="match status" value="2"/>
</dbReference>
<dbReference type="Gene3D" id="3.40.50.150">
    <property type="entry name" value="Vaccinia Virus protein VP39"/>
    <property type="match status" value="2"/>
</dbReference>
<reference evidence="5" key="1">
    <citation type="journal article" date="2020" name="mSystems">
        <title>Genome- and Community-Level Interaction Insights into Carbon Utilization and Element Cycling Functions of Hydrothermarchaeota in Hydrothermal Sediment.</title>
        <authorList>
            <person name="Zhou Z."/>
            <person name="Liu Y."/>
            <person name="Xu W."/>
            <person name="Pan J."/>
            <person name="Luo Z.H."/>
            <person name="Li M."/>
        </authorList>
    </citation>
    <scope>NUCLEOTIDE SEQUENCE [LARGE SCALE GENOMIC DNA]</scope>
    <source>
        <strain evidence="5">SpSt-114</strain>
    </source>
</reference>
<evidence type="ECO:0000256" key="1">
    <source>
        <dbReference type="ARBA" id="ARBA00022603"/>
    </source>
</evidence>
<dbReference type="AlphaFoldDB" id="A0A7C5SW40"/>
<dbReference type="GO" id="GO:0030488">
    <property type="term" value="P:tRNA methylation"/>
    <property type="evidence" value="ECO:0007669"/>
    <property type="project" value="TreeGrafter"/>
</dbReference>
<feature type="domain" description="DNA methylase N-4/N-6" evidence="4">
    <location>
        <begin position="172"/>
        <end position="306"/>
    </location>
</feature>
<accession>A0A7C5SW40</accession>
<dbReference type="InterPro" id="IPR029063">
    <property type="entry name" value="SAM-dependent_MTases_sf"/>
</dbReference>
<sequence length="316" mass="36989">MREITEKEYLDFLEKNKFVEIGKEKISLEPIKVERFEPKDEEMTATDTTVWSFPKRGRWATHRGNYRGNWPPQIPRVLIEKYSKEGDTVLDPMAGSGTTCIEAVLLGRNCIAVDLNLQSAILTYHRLYWLLKAFEEQKAKPSLFGNNQRKLGSFRVFHGDARSLEKLQDESIDLILTHPPYLNIVGYNKEKIEGDLSGTKKLEEYLRMLRDVLKECYRVLKKGKVFGILVGDTRSERHYIPITTYALLLALDVGFVLKEEVIKVQHKMKTTREVWNKKKEKDFLLIEHEKLFILEKLPETKSFKYSKKQPFVEFKL</sequence>
<keyword evidence="1 5" id="KW-0489">Methyltransferase</keyword>
<feature type="domain" description="DNA methylase N-4/N-6" evidence="4">
    <location>
        <begin position="8"/>
        <end position="117"/>
    </location>
</feature>
<comment type="caution">
    <text evidence="5">The sequence shown here is derived from an EMBL/GenBank/DDBJ whole genome shotgun (WGS) entry which is preliminary data.</text>
</comment>
<name>A0A7C5SW40_9AQUI</name>
<dbReference type="EMBL" id="DSAC01000011">
    <property type="protein sequence ID" value="HHO73203.1"/>
    <property type="molecule type" value="Genomic_DNA"/>
</dbReference>
<protein>
    <recommendedName>
        <fullName evidence="3">Methyltransferase</fullName>
        <ecNumber evidence="3">2.1.1.-</ecNumber>
    </recommendedName>
</protein>
<dbReference type="InterPro" id="IPR002941">
    <property type="entry name" value="DNA_methylase_N4/N6"/>
</dbReference>
<keyword evidence="2 5" id="KW-0808">Transferase</keyword>
<gene>
    <name evidence="5" type="ORF">ENN04_01010</name>
</gene>
<dbReference type="GO" id="GO:0016423">
    <property type="term" value="F:tRNA (guanine) methyltransferase activity"/>
    <property type="evidence" value="ECO:0007669"/>
    <property type="project" value="TreeGrafter"/>
</dbReference>
<dbReference type="InterPro" id="IPR001091">
    <property type="entry name" value="RM_Methyltransferase"/>
</dbReference>
<organism evidence="5">
    <name type="scientific">Thermocrinis ruber</name>
    <dbReference type="NCBI Taxonomy" id="75906"/>
    <lineage>
        <taxon>Bacteria</taxon>
        <taxon>Pseudomonadati</taxon>
        <taxon>Aquificota</taxon>
        <taxon>Aquificia</taxon>
        <taxon>Aquificales</taxon>
        <taxon>Aquificaceae</taxon>
        <taxon>Thermocrinis</taxon>
    </lineage>
</organism>
<dbReference type="CDD" id="cd02440">
    <property type="entry name" value="AdoMet_MTases"/>
    <property type="match status" value="1"/>
</dbReference>
<evidence type="ECO:0000256" key="2">
    <source>
        <dbReference type="ARBA" id="ARBA00022679"/>
    </source>
</evidence>
<evidence type="ECO:0000313" key="5">
    <source>
        <dbReference type="EMBL" id="HHO73203.1"/>
    </source>
</evidence>
<dbReference type="SUPFAM" id="SSF53335">
    <property type="entry name" value="S-adenosyl-L-methionine-dependent methyltransferases"/>
    <property type="match status" value="2"/>
</dbReference>
<evidence type="ECO:0000259" key="4">
    <source>
        <dbReference type="Pfam" id="PF01555"/>
    </source>
</evidence>
<dbReference type="GO" id="GO:0003677">
    <property type="term" value="F:DNA binding"/>
    <property type="evidence" value="ECO:0007669"/>
    <property type="project" value="InterPro"/>
</dbReference>
<dbReference type="EC" id="2.1.1.-" evidence="3"/>
<proteinExistence type="inferred from homology"/>
<comment type="similarity">
    <text evidence="3">Belongs to the N(4)/N(6)-methyltransferase family.</text>
</comment>
<dbReference type="GO" id="GO:0008170">
    <property type="term" value="F:N-methyltransferase activity"/>
    <property type="evidence" value="ECO:0007669"/>
    <property type="project" value="InterPro"/>
</dbReference>
<dbReference type="PANTHER" id="PTHR14911:SF13">
    <property type="entry name" value="TRNA (GUANINE(6)-N2)-METHYLTRANSFERASE THUMP3"/>
    <property type="match status" value="1"/>
</dbReference>
<dbReference type="PRINTS" id="PR00508">
    <property type="entry name" value="S21N4MTFRASE"/>
</dbReference>
<dbReference type="PANTHER" id="PTHR14911">
    <property type="entry name" value="THUMP DOMAIN-CONTAINING"/>
    <property type="match status" value="1"/>
</dbReference>